<name>A0ABQ1NWE5_9GAMM</name>
<keyword evidence="2" id="KW-0663">Pyridoxal phosphate</keyword>
<comment type="caution">
    <text evidence="7">The sequence shown here is derived from an EMBL/GenBank/DDBJ whole genome shotgun (WGS) entry which is preliminary data.</text>
</comment>
<proteinExistence type="inferred from homology"/>
<feature type="domain" description="HTH gntR-type" evidence="6">
    <location>
        <begin position="9"/>
        <end position="77"/>
    </location>
</feature>
<dbReference type="InterPro" id="IPR015424">
    <property type="entry name" value="PyrdxlP-dep_Trfase"/>
</dbReference>
<evidence type="ECO:0000256" key="2">
    <source>
        <dbReference type="ARBA" id="ARBA00022898"/>
    </source>
</evidence>
<dbReference type="Gene3D" id="3.90.1150.10">
    <property type="entry name" value="Aspartate Aminotransferase, domain 1"/>
    <property type="match status" value="1"/>
</dbReference>
<keyword evidence="5" id="KW-0804">Transcription</keyword>
<organism evidence="7 8">
    <name type="scientific">Vreelandella lutescens</name>
    <dbReference type="NCBI Taxonomy" id="1602943"/>
    <lineage>
        <taxon>Bacteria</taxon>
        <taxon>Pseudomonadati</taxon>
        <taxon>Pseudomonadota</taxon>
        <taxon>Gammaproteobacteria</taxon>
        <taxon>Oceanospirillales</taxon>
        <taxon>Halomonadaceae</taxon>
        <taxon>Vreelandella</taxon>
    </lineage>
</organism>
<dbReference type="CDD" id="cd07377">
    <property type="entry name" value="WHTH_GntR"/>
    <property type="match status" value="1"/>
</dbReference>
<evidence type="ECO:0000256" key="4">
    <source>
        <dbReference type="ARBA" id="ARBA00023125"/>
    </source>
</evidence>
<keyword evidence="3" id="KW-0805">Transcription regulation</keyword>
<dbReference type="Pfam" id="PF00392">
    <property type="entry name" value="GntR"/>
    <property type="match status" value="1"/>
</dbReference>
<evidence type="ECO:0000256" key="3">
    <source>
        <dbReference type="ARBA" id="ARBA00023015"/>
    </source>
</evidence>
<evidence type="ECO:0000256" key="5">
    <source>
        <dbReference type="ARBA" id="ARBA00023163"/>
    </source>
</evidence>
<gene>
    <name evidence="7" type="ORF">GCM10011382_15450</name>
</gene>
<dbReference type="InterPro" id="IPR036388">
    <property type="entry name" value="WH-like_DNA-bd_sf"/>
</dbReference>
<dbReference type="Pfam" id="PF00155">
    <property type="entry name" value="Aminotran_1_2"/>
    <property type="match status" value="1"/>
</dbReference>
<dbReference type="PANTHER" id="PTHR46577">
    <property type="entry name" value="HTH-TYPE TRANSCRIPTIONAL REGULATORY PROTEIN GABR"/>
    <property type="match status" value="1"/>
</dbReference>
<dbReference type="InterPro" id="IPR015421">
    <property type="entry name" value="PyrdxlP-dep_Trfase_major"/>
</dbReference>
<dbReference type="InterPro" id="IPR051446">
    <property type="entry name" value="HTH_trans_reg/aminotransferase"/>
</dbReference>
<keyword evidence="8" id="KW-1185">Reference proteome</keyword>
<dbReference type="InterPro" id="IPR015422">
    <property type="entry name" value="PyrdxlP-dep_Trfase_small"/>
</dbReference>
<accession>A0ABQ1NWE5</accession>
<dbReference type="SMART" id="SM00345">
    <property type="entry name" value="HTH_GNTR"/>
    <property type="match status" value="1"/>
</dbReference>
<dbReference type="Proteomes" id="UP000597301">
    <property type="component" value="Unassembled WGS sequence"/>
</dbReference>
<protein>
    <submittedName>
        <fullName evidence="7">GntR family transcriptional regulator</fullName>
    </submittedName>
</protein>
<dbReference type="InterPro" id="IPR004839">
    <property type="entry name" value="Aminotransferase_I/II_large"/>
</dbReference>
<dbReference type="InterPro" id="IPR000524">
    <property type="entry name" value="Tscrpt_reg_HTH_GntR"/>
</dbReference>
<keyword evidence="4" id="KW-0238">DNA-binding</keyword>
<dbReference type="Gene3D" id="1.10.10.10">
    <property type="entry name" value="Winged helix-like DNA-binding domain superfamily/Winged helix DNA-binding domain"/>
    <property type="match status" value="1"/>
</dbReference>
<comment type="similarity">
    <text evidence="1">In the C-terminal section; belongs to the class-I pyridoxal-phosphate-dependent aminotransferase family.</text>
</comment>
<dbReference type="Gene3D" id="3.40.640.10">
    <property type="entry name" value="Type I PLP-dependent aspartate aminotransferase-like (Major domain)"/>
    <property type="match status" value="1"/>
</dbReference>
<dbReference type="EMBL" id="BMHM01000003">
    <property type="protein sequence ID" value="GGC86189.1"/>
    <property type="molecule type" value="Genomic_DNA"/>
</dbReference>
<dbReference type="PROSITE" id="PS50949">
    <property type="entry name" value="HTH_GNTR"/>
    <property type="match status" value="1"/>
</dbReference>
<evidence type="ECO:0000313" key="8">
    <source>
        <dbReference type="Proteomes" id="UP000597301"/>
    </source>
</evidence>
<sequence length="460" mass="49644">MPTIEHTPGPRYRAIAQAIGDAITSGELAPEEKLPPQRRLADALGVTVGTVTRGYAEAEHRGWVSARVGSGTYVKQRGPARVFGGQSGMQTDDDTIDLSLSLPPPHPLREQAMSAALSALSTSAQALRRSVAYSSSQGSDDHRVYLAQWLEQLGMTLNAEEMLITQGGQHGISLALGTLLRPGELMAADALTYPGAISAAQQAHLKMVAIAFDQDGMCMEALKAQCARQPPRLIYLTPDQNNPTGICLSEARREQLVALARRYDMWLLEDGVQYLPAEQRGTPLYQLAPERTLFVFSTAKVLAGGLRMGVLRAPPVLLDRLAAGLRAQSWMVPPLMVDLVCHWVAQPATEELLAWQTQELAARQRLVSDYLAGYTLSRQPNGSNVWLTLPDGVRAQELCERLNQQGVKVTSAEPFCVGSAPAPQAVRICVGAAAHQAALVSALVIIRKSLEQPPLATETV</sequence>
<dbReference type="SUPFAM" id="SSF46785">
    <property type="entry name" value="Winged helix' DNA-binding domain"/>
    <property type="match status" value="1"/>
</dbReference>
<dbReference type="CDD" id="cd00609">
    <property type="entry name" value="AAT_like"/>
    <property type="match status" value="1"/>
</dbReference>
<dbReference type="PANTHER" id="PTHR46577:SF1">
    <property type="entry name" value="HTH-TYPE TRANSCRIPTIONAL REGULATORY PROTEIN GABR"/>
    <property type="match status" value="1"/>
</dbReference>
<dbReference type="SUPFAM" id="SSF53383">
    <property type="entry name" value="PLP-dependent transferases"/>
    <property type="match status" value="1"/>
</dbReference>
<dbReference type="InterPro" id="IPR036390">
    <property type="entry name" value="WH_DNA-bd_sf"/>
</dbReference>
<evidence type="ECO:0000256" key="1">
    <source>
        <dbReference type="ARBA" id="ARBA00005384"/>
    </source>
</evidence>
<reference evidence="8" key="1">
    <citation type="journal article" date="2019" name="Int. J. Syst. Evol. Microbiol.">
        <title>The Global Catalogue of Microorganisms (GCM) 10K type strain sequencing project: providing services to taxonomists for standard genome sequencing and annotation.</title>
        <authorList>
            <consortium name="The Broad Institute Genomics Platform"/>
            <consortium name="The Broad Institute Genome Sequencing Center for Infectious Disease"/>
            <person name="Wu L."/>
            <person name="Ma J."/>
        </authorList>
    </citation>
    <scope>NUCLEOTIDE SEQUENCE [LARGE SCALE GENOMIC DNA]</scope>
    <source>
        <strain evidence="8">CGMCC 1.15122</strain>
    </source>
</reference>
<evidence type="ECO:0000313" key="7">
    <source>
        <dbReference type="EMBL" id="GGC86189.1"/>
    </source>
</evidence>
<evidence type="ECO:0000259" key="6">
    <source>
        <dbReference type="PROSITE" id="PS50949"/>
    </source>
</evidence>